<evidence type="ECO:0000256" key="7">
    <source>
        <dbReference type="ARBA" id="ARBA00022737"/>
    </source>
</evidence>
<dbReference type="PROSITE" id="PS50405">
    <property type="entry name" value="GST_CTER"/>
    <property type="match status" value="1"/>
</dbReference>
<sequence>MFRSLLVGVYRTTKIKRFIATTKSPPVGDKTYQLYSLDTPNGQKIGIALEELGLEYDAHFIDISQDIQYEDWFKKLNPNSKIPVLVDRQPIGNDKQPITLFESGAILIYLADKTGKFLAPTGTHQRYTTIEWLMWQMSGIGPMFGQANHFHRAAKEDIAYAKNRYLNEAKRLLKVLDTQLNTTNAFITGNDYTVVDMATFPWVRFFITRYQNKLDDNAYPNIEKWLALLEDRPQVQRGLKGFFTNANRTRNVDTTTNRQQRECEEAVENNFQRFLHQQASVGLKDPPLLRDKHLTYLLKGLIHLSSSFESLDASRPWLVYWITQSLYLLNETLSNDFIDDICNFLHRCQHPDGGFGGGPGQVAHLAPTYAAVNALCLLRNKKAYKVINREKLSAWLKTIRDPSNGSFSLHVDGESDIRATYCAASVATLCQLEDLPDLFENTAEWVSNCQTYEGGFGACPGAEAHGGYSFCGYATLLLLDRESICDRDSLLRWAVNRQMAFEGGFQGRTNKLVDGCYSFWVGAILPLIQAVQRKKPVRDSQDKNITNHQPLFDTIAAQEYVLLCCQGEKTGGFTDRPKTEARTDFYHTCYCLSGLSLFQDDGQDQTTAVCGGDSNALRNTHPLFNIGPECAREAMDHYSK</sequence>
<organism evidence="12 14">
    <name type="scientific">Rotaria socialis</name>
    <dbReference type="NCBI Taxonomy" id="392032"/>
    <lineage>
        <taxon>Eukaryota</taxon>
        <taxon>Metazoa</taxon>
        <taxon>Spiralia</taxon>
        <taxon>Gnathifera</taxon>
        <taxon>Rotifera</taxon>
        <taxon>Eurotatoria</taxon>
        <taxon>Bdelloidea</taxon>
        <taxon>Philodinida</taxon>
        <taxon>Philodinidae</taxon>
        <taxon>Rotaria</taxon>
    </lineage>
</organism>
<keyword evidence="7" id="KW-0677">Repeat</keyword>
<dbReference type="AlphaFoldDB" id="A0A820BD48"/>
<dbReference type="EMBL" id="CAJOBO010000354">
    <property type="protein sequence ID" value="CAF4200126.1"/>
    <property type="molecule type" value="Genomic_DNA"/>
</dbReference>
<dbReference type="Proteomes" id="UP000663862">
    <property type="component" value="Unassembled WGS sequence"/>
</dbReference>
<dbReference type="SUPFAM" id="SSF47616">
    <property type="entry name" value="GST C-terminal domain-like"/>
    <property type="match status" value="1"/>
</dbReference>
<proteinExistence type="inferred from homology"/>
<comment type="similarity">
    <text evidence="1 9">Belongs to the protein prenyltransferase subunit beta family.</text>
</comment>
<dbReference type="EC" id="2.5.1.58" evidence="2 9"/>
<comment type="catalytic activity">
    <reaction evidence="9">
        <text>L-cysteinyl-[protein] + (2E,6E)-farnesyl diphosphate = S-(2E,6E)-farnesyl-L-cysteinyl-[protein] + diphosphate</text>
        <dbReference type="Rhea" id="RHEA:13345"/>
        <dbReference type="Rhea" id="RHEA-COMP:10131"/>
        <dbReference type="Rhea" id="RHEA-COMP:11535"/>
        <dbReference type="ChEBI" id="CHEBI:29950"/>
        <dbReference type="ChEBI" id="CHEBI:33019"/>
        <dbReference type="ChEBI" id="CHEBI:86019"/>
        <dbReference type="ChEBI" id="CHEBI:175763"/>
    </reaction>
</comment>
<dbReference type="CDD" id="cd02893">
    <property type="entry name" value="FTase"/>
    <property type="match status" value="1"/>
</dbReference>
<dbReference type="EMBL" id="CAJOBQ010000474">
    <property type="protein sequence ID" value="CAF4363462.1"/>
    <property type="molecule type" value="Genomic_DNA"/>
</dbReference>
<dbReference type="Gene3D" id="3.40.30.10">
    <property type="entry name" value="Glutaredoxin"/>
    <property type="match status" value="1"/>
</dbReference>
<dbReference type="Gene3D" id="1.50.10.20">
    <property type="match status" value="1"/>
</dbReference>
<accession>A0A820BD48</accession>
<feature type="domain" description="GST C-terminal" evidence="11">
    <location>
        <begin position="122"/>
        <end position="251"/>
    </location>
</feature>
<dbReference type="PANTHER" id="PTHR11774">
    <property type="entry name" value="GERANYLGERANYL TRANSFERASE TYPE BETA SUBUNIT"/>
    <property type="match status" value="1"/>
</dbReference>
<dbReference type="GO" id="GO:0005965">
    <property type="term" value="C:protein farnesyltransferase complex"/>
    <property type="evidence" value="ECO:0007669"/>
    <property type="project" value="UniProtKB-UniRule"/>
</dbReference>
<evidence type="ECO:0000313" key="13">
    <source>
        <dbReference type="EMBL" id="CAF4363462.1"/>
    </source>
</evidence>
<evidence type="ECO:0000256" key="8">
    <source>
        <dbReference type="ARBA" id="ARBA00022833"/>
    </source>
</evidence>
<dbReference type="Pfam" id="PF13409">
    <property type="entry name" value="GST_N_2"/>
    <property type="match status" value="1"/>
</dbReference>
<dbReference type="Gene3D" id="1.20.1050.10">
    <property type="match status" value="1"/>
</dbReference>
<evidence type="ECO:0000259" key="11">
    <source>
        <dbReference type="PROSITE" id="PS50405"/>
    </source>
</evidence>
<dbReference type="SUPFAM" id="SSF52833">
    <property type="entry name" value="Thioredoxin-like"/>
    <property type="match status" value="1"/>
</dbReference>
<keyword evidence="5 9" id="KW-0808">Transferase</keyword>
<comment type="caution">
    <text evidence="12">The sequence shown here is derived from an EMBL/GenBank/DDBJ whole genome shotgun (WGS) entry which is preliminary data.</text>
</comment>
<reference evidence="12" key="1">
    <citation type="submission" date="2021-02" db="EMBL/GenBank/DDBJ databases">
        <authorList>
            <person name="Nowell W R."/>
        </authorList>
    </citation>
    <scope>NUCLEOTIDE SEQUENCE</scope>
</reference>
<dbReference type="GO" id="GO:0097354">
    <property type="term" value="P:prenylation"/>
    <property type="evidence" value="ECO:0007669"/>
    <property type="project" value="UniProtKB-UniRule"/>
</dbReference>
<dbReference type="SFLD" id="SFLDG01151">
    <property type="entry name" value="Main.2:_Nu-like"/>
    <property type="match status" value="1"/>
</dbReference>
<dbReference type="SUPFAM" id="SSF48239">
    <property type="entry name" value="Terpenoid cyclases/Protein prenyltransferases"/>
    <property type="match status" value="1"/>
</dbReference>
<evidence type="ECO:0000313" key="14">
    <source>
        <dbReference type="Proteomes" id="UP000663851"/>
    </source>
</evidence>
<name>A0A820BD48_9BILA</name>
<keyword evidence="4 9" id="KW-0637">Prenyltransferase</keyword>
<evidence type="ECO:0000256" key="5">
    <source>
        <dbReference type="ARBA" id="ARBA00022679"/>
    </source>
</evidence>
<keyword evidence="6 9" id="KW-0479">Metal-binding</keyword>
<evidence type="ECO:0000256" key="9">
    <source>
        <dbReference type="RuleBase" id="RU365056"/>
    </source>
</evidence>
<dbReference type="InterPro" id="IPR036249">
    <property type="entry name" value="Thioredoxin-like_sf"/>
</dbReference>
<comment type="cofactor">
    <cofactor evidence="9">
        <name>Zn(2+)</name>
        <dbReference type="ChEBI" id="CHEBI:29105"/>
    </cofactor>
    <text evidence="9">Binds 1 zinc ion per subunit.</text>
</comment>
<comment type="function">
    <text evidence="9">Catalyzes the transfer of a farnesyl moiety from farnesyl diphosphate to a cysteine at the fourth position from the C-terminus of several proteins. The beta subunit is responsible for peptide-binding.</text>
</comment>
<dbReference type="GO" id="GO:0008270">
    <property type="term" value="F:zinc ion binding"/>
    <property type="evidence" value="ECO:0007669"/>
    <property type="project" value="UniProtKB-UniRule"/>
</dbReference>
<evidence type="ECO:0000256" key="3">
    <source>
        <dbReference type="ARBA" id="ARBA00015798"/>
    </source>
</evidence>
<dbReference type="InterPro" id="IPR026872">
    <property type="entry name" value="FTB"/>
</dbReference>
<gene>
    <name evidence="12" type="ORF">HFQ381_LOCUS7418</name>
    <name evidence="13" type="ORF">TSG867_LOCUS10382</name>
</gene>
<dbReference type="SFLD" id="SFLDG00358">
    <property type="entry name" value="Main_(cytGST)"/>
    <property type="match status" value="1"/>
</dbReference>
<dbReference type="InterPro" id="IPR004045">
    <property type="entry name" value="Glutathione_S-Trfase_N"/>
</dbReference>
<feature type="domain" description="GST N-terminal" evidence="10">
    <location>
        <begin position="29"/>
        <end position="118"/>
    </location>
</feature>
<protein>
    <recommendedName>
        <fullName evidence="3 9">Protein farnesyltransferase subunit beta</fullName>
        <shortName evidence="9">FTase-beta</shortName>
        <ecNumber evidence="2 9">2.5.1.58</ecNumber>
    </recommendedName>
</protein>
<dbReference type="InterPro" id="IPR008930">
    <property type="entry name" value="Terpenoid_cyclase/PrenylTrfase"/>
</dbReference>
<dbReference type="InterPro" id="IPR036282">
    <property type="entry name" value="Glutathione-S-Trfase_C_sf"/>
</dbReference>
<evidence type="ECO:0000313" key="12">
    <source>
        <dbReference type="EMBL" id="CAF4200126.1"/>
    </source>
</evidence>
<comment type="subunit">
    <text evidence="9">Heterodimer of an alpha and a beta subunit.</text>
</comment>
<evidence type="ECO:0000256" key="4">
    <source>
        <dbReference type="ARBA" id="ARBA00022602"/>
    </source>
</evidence>
<dbReference type="SFLD" id="SFLDS00019">
    <property type="entry name" value="Glutathione_Transferase_(cytos"/>
    <property type="match status" value="1"/>
</dbReference>
<dbReference type="InterPro" id="IPR001330">
    <property type="entry name" value="Prenyltrans"/>
</dbReference>
<dbReference type="InterPro" id="IPR040079">
    <property type="entry name" value="Glutathione_S-Trfase"/>
</dbReference>
<dbReference type="PANTHER" id="PTHR11774:SF6">
    <property type="entry name" value="PROTEIN FARNESYLTRANSFERASE SUBUNIT BETA"/>
    <property type="match status" value="1"/>
</dbReference>
<dbReference type="GO" id="GO:0004660">
    <property type="term" value="F:protein farnesyltransferase activity"/>
    <property type="evidence" value="ECO:0007669"/>
    <property type="project" value="UniProtKB-UniRule"/>
</dbReference>
<keyword evidence="8 9" id="KW-0862">Zinc</keyword>
<dbReference type="InterPro" id="IPR045089">
    <property type="entry name" value="PGGT1B-like"/>
</dbReference>
<evidence type="ECO:0000256" key="1">
    <source>
        <dbReference type="ARBA" id="ARBA00010497"/>
    </source>
</evidence>
<dbReference type="Proteomes" id="UP000663851">
    <property type="component" value="Unassembled WGS sequence"/>
</dbReference>
<dbReference type="InterPro" id="IPR010987">
    <property type="entry name" value="Glutathione-S-Trfase_C-like"/>
</dbReference>
<evidence type="ECO:0000259" key="10">
    <source>
        <dbReference type="PROSITE" id="PS50404"/>
    </source>
</evidence>
<dbReference type="PROSITE" id="PS50404">
    <property type="entry name" value="GST_NTER"/>
    <property type="match status" value="1"/>
</dbReference>
<evidence type="ECO:0000256" key="2">
    <source>
        <dbReference type="ARBA" id="ARBA00012702"/>
    </source>
</evidence>
<dbReference type="Pfam" id="PF13410">
    <property type="entry name" value="GST_C_2"/>
    <property type="match status" value="1"/>
</dbReference>
<dbReference type="Pfam" id="PF00432">
    <property type="entry name" value="Prenyltrans"/>
    <property type="match status" value="1"/>
</dbReference>
<dbReference type="CDD" id="cd03048">
    <property type="entry name" value="GST_N_Ure2p_like"/>
    <property type="match status" value="1"/>
</dbReference>
<evidence type="ECO:0000256" key="6">
    <source>
        <dbReference type="ARBA" id="ARBA00022723"/>
    </source>
</evidence>